<dbReference type="PANTHER" id="PTHR35011">
    <property type="entry name" value="2,3-DIKETO-L-GULONATE TRAP TRANSPORTER SMALL PERMEASE PROTEIN YIAM"/>
    <property type="match status" value="1"/>
</dbReference>
<evidence type="ECO:0000259" key="10">
    <source>
        <dbReference type="Pfam" id="PF04290"/>
    </source>
</evidence>
<evidence type="ECO:0000256" key="2">
    <source>
        <dbReference type="ARBA" id="ARBA00022448"/>
    </source>
</evidence>
<dbReference type="InterPro" id="IPR055348">
    <property type="entry name" value="DctQ"/>
</dbReference>
<evidence type="ECO:0000313" key="11">
    <source>
        <dbReference type="EMBL" id="NYZ65806.1"/>
    </source>
</evidence>
<keyword evidence="4 9" id="KW-0997">Cell inner membrane</keyword>
<comment type="function">
    <text evidence="9">Part of the tripartite ATP-independent periplasmic (TRAP) transport system.</text>
</comment>
<evidence type="ECO:0000256" key="9">
    <source>
        <dbReference type="RuleBase" id="RU369079"/>
    </source>
</evidence>
<dbReference type="GO" id="GO:0005886">
    <property type="term" value="C:plasma membrane"/>
    <property type="evidence" value="ECO:0007669"/>
    <property type="project" value="UniProtKB-SubCell"/>
</dbReference>
<feature type="transmembrane region" description="Helical" evidence="9">
    <location>
        <begin position="12"/>
        <end position="32"/>
    </location>
</feature>
<feature type="transmembrane region" description="Helical" evidence="9">
    <location>
        <begin position="83"/>
        <end position="105"/>
    </location>
</feature>
<evidence type="ECO:0000256" key="3">
    <source>
        <dbReference type="ARBA" id="ARBA00022475"/>
    </source>
</evidence>
<feature type="transmembrane region" description="Helical" evidence="9">
    <location>
        <begin position="44"/>
        <end position="62"/>
    </location>
</feature>
<protein>
    <recommendedName>
        <fullName evidence="9">TRAP transporter small permease protein</fullName>
    </recommendedName>
</protein>
<organism evidence="11 12">
    <name type="scientific">Spartinivicinus marinus</name>
    <dbReference type="NCBI Taxonomy" id="2994442"/>
    <lineage>
        <taxon>Bacteria</taxon>
        <taxon>Pseudomonadati</taxon>
        <taxon>Pseudomonadota</taxon>
        <taxon>Gammaproteobacteria</taxon>
        <taxon>Oceanospirillales</taxon>
        <taxon>Zooshikellaceae</taxon>
        <taxon>Spartinivicinus</taxon>
    </lineage>
</organism>
<evidence type="ECO:0000256" key="1">
    <source>
        <dbReference type="ARBA" id="ARBA00004429"/>
    </source>
</evidence>
<evidence type="ECO:0000256" key="7">
    <source>
        <dbReference type="ARBA" id="ARBA00023136"/>
    </source>
</evidence>
<comment type="similarity">
    <text evidence="8 9">Belongs to the TRAP transporter small permease family.</text>
</comment>
<comment type="subunit">
    <text evidence="9">The complex comprises the extracytoplasmic solute receptor protein and the two transmembrane proteins.</text>
</comment>
<evidence type="ECO:0000256" key="8">
    <source>
        <dbReference type="ARBA" id="ARBA00038436"/>
    </source>
</evidence>
<evidence type="ECO:0000256" key="5">
    <source>
        <dbReference type="ARBA" id="ARBA00022692"/>
    </source>
</evidence>
<dbReference type="InterPro" id="IPR007387">
    <property type="entry name" value="TRAP_DctQ"/>
</dbReference>
<dbReference type="AlphaFoldDB" id="A0A853IEC2"/>
<keyword evidence="5 9" id="KW-0812">Transmembrane</keyword>
<dbReference type="GO" id="GO:0022857">
    <property type="term" value="F:transmembrane transporter activity"/>
    <property type="evidence" value="ECO:0007669"/>
    <property type="project" value="UniProtKB-UniRule"/>
</dbReference>
<reference evidence="11 12" key="1">
    <citation type="submission" date="2020-07" db="EMBL/GenBank/DDBJ databases">
        <title>Endozoicomonas sp. nov., isolated from sediment.</title>
        <authorList>
            <person name="Gu T."/>
        </authorList>
    </citation>
    <scope>NUCLEOTIDE SEQUENCE [LARGE SCALE GENOMIC DNA]</scope>
    <source>
        <strain evidence="11 12">SM1973</strain>
    </source>
</reference>
<dbReference type="PANTHER" id="PTHR35011:SF2">
    <property type="entry name" value="2,3-DIKETO-L-GULONATE TRAP TRANSPORTER SMALL PERMEASE PROTEIN YIAM"/>
    <property type="match status" value="1"/>
</dbReference>
<dbReference type="GO" id="GO:0015740">
    <property type="term" value="P:C4-dicarboxylate transport"/>
    <property type="evidence" value="ECO:0007669"/>
    <property type="project" value="TreeGrafter"/>
</dbReference>
<keyword evidence="7 9" id="KW-0472">Membrane</keyword>
<gene>
    <name evidence="11" type="ORF">H0A36_07250</name>
</gene>
<name>A0A853IEC2_9GAMM</name>
<dbReference type="EMBL" id="JACCKB010000007">
    <property type="protein sequence ID" value="NYZ65806.1"/>
    <property type="molecule type" value="Genomic_DNA"/>
</dbReference>
<feature type="transmembrane region" description="Helical" evidence="9">
    <location>
        <begin position="125"/>
        <end position="143"/>
    </location>
</feature>
<keyword evidence="6 9" id="KW-1133">Transmembrane helix</keyword>
<keyword evidence="3" id="KW-1003">Cell membrane</keyword>
<dbReference type="Proteomes" id="UP000569732">
    <property type="component" value="Unassembled WGS sequence"/>
</dbReference>
<accession>A0A853IEC2</accession>
<proteinExistence type="inferred from homology"/>
<comment type="subcellular location">
    <subcellularLocation>
        <location evidence="1 9">Cell inner membrane</location>
        <topology evidence="1 9">Multi-pass membrane protein</topology>
    </subcellularLocation>
</comment>
<sequence>MFQWLNKLEVAILCLLLVSMTLLVFIEVVMRFGFNQGLIWAEEATLYLGAWLVLFGASYGVKTGAHIGVDAFVKTLPSLYQRLVALLTIALCLVYCGLFIYGGWIYLSKLKMIGLEMEDLPIPKWQATSILVIGFILLAIRFIQAAIQLIKGETNTLQFANEAKESMSLAKEGSKD</sequence>
<evidence type="ECO:0000256" key="6">
    <source>
        <dbReference type="ARBA" id="ARBA00022989"/>
    </source>
</evidence>
<evidence type="ECO:0000313" key="12">
    <source>
        <dbReference type="Proteomes" id="UP000569732"/>
    </source>
</evidence>
<feature type="domain" description="Tripartite ATP-independent periplasmic transporters DctQ component" evidence="10">
    <location>
        <begin position="20"/>
        <end position="151"/>
    </location>
</feature>
<keyword evidence="2 9" id="KW-0813">Transport</keyword>
<comment type="caution">
    <text evidence="11">The sequence shown here is derived from an EMBL/GenBank/DDBJ whole genome shotgun (WGS) entry which is preliminary data.</text>
</comment>
<evidence type="ECO:0000256" key="4">
    <source>
        <dbReference type="ARBA" id="ARBA00022519"/>
    </source>
</evidence>
<keyword evidence="12" id="KW-1185">Reference proteome</keyword>
<dbReference type="Pfam" id="PF04290">
    <property type="entry name" value="DctQ"/>
    <property type="match status" value="1"/>
</dbReference>